<dbReference type="InterPro" id="IPR028978">
    <property type="entry name" value="Chorismate_lyase_/UTRA_dom_sf"/>
</dbReference>
<dbReference type="SUPFAM" id="SSF64288">
    <property type="entry name" value="Chorismate lyase-like"/>
    <property type="match status" value="1"/>
</dbReference>
<gene>
    <name evidence="5" type="ORF">HGK34_11485</name>
</gene>
<reference evidence="5 6" key="1">
    <citation type="journal article" date="2021" name="Arch. Microbiol.">
        <title>Myceligenerans indicum sp. nov., an actinobacterium isolated from mangrove sediment of Sundarbans, India.</title>
        <authorList>
            <person name="Asha K."/>
            <person name="Bhadury P."/>
        </authorList>
    </citation>
    <scope>NUCLEOTIDE SEQUENCE [LARGE SCALE GENOMIC DNA]</scope>
    <source>
        <strain evidence="5 6">I2</strain>
    </source>
</reference>
<dbReference type="CDD" id="cd07377">
    <property type="entry name" value="WHTH_GntR"/>
    <property type="match status" value="1"/>
</dbReference>
<dbReference type="PANTHER" id="PTHR44846:SF17">
    <property type="entry name" value="GNTR-FAMILY TRANSCRIPTIONAL REGULATOR"/>
    <property type="match status" value="1"/>
</dbReference>
<dbReference type="InterPro" id="IPR011663">
    <property type="entry name" value="UTRA"/>
</dbReference>
<keyword evidence="3" id="KW-0804">Transcription</keyword>
<dbReference type="Pfam" id="PF07702">
    <property type="entry name" value="UTRA"/>
    <property type="match status" value="1"/>
</dbReference>
<evidence type="ECO:0000259" key="4">
    <source>
        <dbReference type="PROSITE" id="PS50949"/>
    </source>
</evidence>
<dbReference type="PANTHER" id="PTHR44846">
    <property type="entry name" value="MANNOSYL-D-GLYCERATE TRANSPORT/METABOLISM SYSTEM REPRESSOR MNGR-RELATED"/>
    <property type="match status" value="1"/>
</dbReference>
<feature type="domain" description="HTH gntR-type" evidence="4">
    <location>
        <begin position="4"/>
        <end position="72"/>
    </location>
</feature>
<dbReference type="InterPro" id="IPR036388">
    <property type="entry name" value="WH-like_DNA-bd_sf"/>
</dbReference>
<accession>A0ABS1LMV6</accession>
<dbReference type="PROSITE" id="PS50949">
    <property type="entry name" value="HTH_GNTR"/>
    <property type="match status" value="1"/>
</dbReference>
<organism evidence="5 6">
    <name type="scientific">Myceligenerans indicum</name>
    <dbReference type="NCBI Taxonomy" id="2593663"/>
    <lineage>
        <taxon>Bacteria</taxon>
        <taxon>Bacillati</taxon>
        <taxon>Actinomycetota</taxon>
        <taxon>Actinomycetes</taxon>
        <taxon>Micrococcales</taxon>
        <taxon>Promicromonosporaceae</taxon>
        <taxon>Myceligenerans</taxon>
    </lineage>
</organism>
<keyword evidence="6" id="KW-1185">Reference proteome</keyword>
<dbReference type="SUPFAM" id="SSF46785">
    <property type="entry name" value="Winged helix' DNA-binding domain"/>
    <property type="match status" value="1"/>
</dbReference>
<evidence type="ECO:0000256" key="1">
    <source>
        <dbReference type="ARBA" id="ARBA00023015"/>
    </source>
</evidence>
<keyword evidence="1" id="KW-0805">Transcription regulation</keyword>
<dbReference type="Gene3D" id="3.40.1410.10">
    <property type="entry name" value="Chorismate lyase-like"/>
    <property type="match status" value="1"/>
</dbReference>
<dbReference type="Pfam" id="PF00392">
    <property type="entry name" value="GntR"/>
    <property type="match status" value="1"/>
</dbReference>
<dbReference type="Gene3D" id="1.10.10.10">
    <property type="entry name" value="Winged helix-like DNA-binding domain superfamily/Winged helix DNA-binding domain"/>
    <property type="match status" value="1"/>
</dbReference>
<dbReference type="SMART" id="SM00866">
    <property type="entry name" value="UTRA"/>
    <property type="match status" value="1"/>
</dbReference>
<dbReference type="Proteomes" id="UP000675409">
    <property type="component" value="Unassembled WGS sequence"/>
</dbReference>
<comment type="caution">
    <text evidence="5">The sequence shown here is derived from an EMBL/GenBank/DDBJ whole genome shotgun (WGS) entry which is preliminary data.</text>
</comment>
<dbReference type="SMART" id="SM00345">
    <property type="entry name" value="HTH_GNTR"/>
    <property type="match status" value="1"/>
</dbReference>
<dbReference type="EMBL" id="JABBYC010000018">
    <property type="protein sequence ID" value="MBL0886892.1"/>
    <property type="molecule type" value="Genomic_DNA"/>
</dbReference>
<protein>
    <submittedName>
        <fullName evidence="5">GntR family transcriptional regulator</fullName>
    </submittedName>
</protein>
<keyword evidence="2" id="KW-0238">DNA-binding</keyword>
<name>A0ABS1LMV6_9MICO</name>
<evidence type="ECO:0000256" key="2">
    <source>
        <dbReference type="ARBA" id="ARBA00023125"/>
    </source>
</evidence>
<dbReference type="InterPro" id="IPR036390">
    <property type="entry name" value="WH_DNA-bd_sf"/>
</dbReference>
<dbReference type="RefSeq" id="WP_201847322.1">
    <property type="nucleotide sequence ID" value="NZ_JABBYC010000018.1"/>
</dbReference>
<evidence type="ECO:0000313" key="6">
    <source>
        <dbReference type="Proteomes" id="UP000675409"/>
    </source>
</evidence>
<dbReference type="InterPro" id="IPR000524">
    <property type="entry name" value="Tscrpt_reg_HTH_GntR"/>
</dbReference>
<dbReference type="InterPro" id="IPR050679">
    <property type="entry name" value="Bact_HTH_transcr_reg"/>
</dbReference>
<evidence type="ECO:0000313" key="5">
    <source>
        <dbReference type="EMBL" id="MBL0886892.1"/>
    </source>
</evidence>
<sequence length="242" mass="25495">MTKAAGYAAIAEHFRNLIREGSLAPGDRMPTIRDVMADWEVSNATALRAYKTLRQEGLTSANTGAGTIVASYGSDNIASRVRTHAATSRALAAGETSQITEVATVGAEEAIAARLDVEPGSPVHVRRRIVSRGGSPVHLSSSYYAPFVVEATPELAEPVSTGASRELAAERLGVPQGHVLEEVTSRIATEDERAALGLSGQVVVTQVLRTVSLTDGRVLEVAVKVSHGSTVLKWSTPLTDGR</sequence>
<proteinExistence type="predicted"/>
<evidence type="ECO:0000256" key="3">
    <source>
        <dbReference type="ARBA" id="ARBA00023163"/>
    </source>
</evidence>